<dbReference type="Pfam" id="PF01547">
    <property type="entry name" value="SBP_bac_1"/>
    <property type="match status" value="1"/>
</dbReference>
<feature type="chain" id="PRO_5039048413" evidence="2">
    <location>
        <begin position="25"/>
        <end position="463"/>
    </location>
</feature>
<feature type="region of interest" description="Disordered" evidence="1">
    <location>
        <begin position="29"/>
        <end position="63"/>
    </location>
</feature>
<proteinExistence type="predicted"/>
<dbReference type="SUPFAM" id="SSF53850">
    <property type="entry name" value="Periplasmic binding protein-like II"/>
    <property type="match status" value="1"/>
</dbReference>
<feature type="signal peptide" evidence="2">
    <location>
        <begin position="1"/>
        <end position="24"/>
    </location>
</feature>
<protein>
    <submittedName>
        <fullName evidence="3">Extracellular solute-binding protein</fullName>
    </submittedName>
</protein>
<keyword evidence="4" id="KW-1185">Reference proteome</keyword>
<evidence type="ECO:0000256" key="1">
    <source>
        <dbReference type="SAM" id="MobiDB-lite"/>
    </source>
</evidence>
<dbReference type="RefSeq" id="WP_123041403.1">
    <property type="nucleotide sequence ID" value="NZ_CP033433.1"/>
</dbReference>
<evidence type="ECO:0000256" key="2">
    <source>
        <dbReference type="SAM" id="SignalP"/>
    </source>
</evidence>
<dbReference type="PROSITE" id="PS51257">
    <property type="entry name" value="PROKAR_LIPOPROTEIN"/>
    <property type="match status" value="1"/>
</dbReference>
<evidence type="ECO:0000313" key="4">
    <source>
        <dbReference type="Proteomes" id="UP000269097"/>
    </source>
</evidence>
<dbReference type="Proteomes" id="UP000269097">
    <property type="component" value="Chromosome"/>
</dbReference>
<feature type="compositionally biased region" description="Low complexity" evidence="1">
    <location>
        <begin position="29"/>
        <end position="58"/>
    </location>
</feature>
<sequence>MNKNKVSKWLAGVLPLTLLAGSLAACGSGNSDSSASPSSASPAASSGGASASASAPASTDPTQLSGTIKVWDWDEAFDKGMIPEFNKKYPNVKVEVTVVNPNDYLQKLQSGIASGSDVPDVILGEEAYRGKLFDLDVLDNLEQAPYNFDRNSVMDYTIPFISNSKGQVVAVDQAITPAGFAYRRDLAKQYWGTDDPAELEKLIPTWDAFIAKGTELKEKSGGKVLMFPGLGDALLVLRNQNVVSYVNGSDVDLTAKMKKPIDTLFQMRDAGILGKNELWTPAWSASMAKGEFMFYPMAPWGPKWHISANDPEGKGRWGLVKAPESGFARGGTAIGIYKDSKVKEAAWAYVNFAYQSEEGSLFSFKNFGNMTSNKKFYEDQKAVFDAPGAYDEFFGGENLARYYLDKIVPDMKGAPQSKYDSVVDSVMNALYPLWTKDASIKADAALEKFKTEFKNKAPDANVK</sequence>
<dbReference type="Gene3D" id="3.40.190.10">
    <property type="entry name" value="Periplasmic binding protein-like II"/>
    <property type="match status" value="1"/>
</dbReference>
<dbReference type="InterPro" id="IPR050490">
    <property type="entry name" value="Bact_solute-bd_prot1"/>
</dbReference>
<evidence type="ECO:0000313" key="3">
    <source>
        <dbReference type="EMBL" id="AYQ73321.1"/>
    </source>
</evidence>
<name>A0A3G3JZM1_9BACL</name>
<gene>
    <name evidence="3" type="ORF">EAV92_12520</name>
</gene>
<organism evidence="3 4">
    <name type="scientific">Cohnella candidum</name>
    <dbReference type="NCBI Taxonomy" id="2674991"/>
    <lineage>
        <taxon>Bacteria</taxon>
        <taxon>Bacillati</taxon>
        <taxon>Bacillota</taxon>
        <taxon>Bacilli</taxon>
        <taxon>Bacillales</taxon>
        <taxon>Paenibacillaceae</taxon>
        <taxon>Cohnella</taxon>
    </lineage>
</organism>
<dbReference type="PANTHER" id="PTHR43649:SF32">
    <property type="entry name" value="SUGAR BINDING SECRETED PROTEIN"/>
    <property type="match status" value="1"/>
</dbReference>
<reference evidence="3 4" key="1">
    <citation type="submission" date="2018-10" db="EMBL/GenBank/DDBJ databases">
        <title>Genome Sequence of Cohnella sp.</title>
        <authorList>
            <person name="Srinivasan S."/>
            <person name="Kim M.K."/>
        </authorList>
    </citation>
    <scope>NUCLEOTIDE SEQUENCE [LARGE SCALE GENOMIC DNA]</scope>
    <source>
        <strain evidence="3 4">18JY8-7</strain>
    </source>
</reference>
<dbReference type="EMBL" id="CP033433">
    <property type="protein sequence ID" value="AYQ73321.1"/>
    <property type="molecule type" value="Genomic_DNA"/>
</dbReference>
<accession>A0A3G3JZM1</accession>
<dbReference type="InterPro" id="IPR006059">
    <property type="entry name" value="SBP"/>
</dbReference>
<dbReference type="PANTHER" id="PTHR43649">
    <property type="entry name" value="ARABINOSE-BINDING PROTEIN-RELATED"/>
    <property type="match status" value="1"/>
</dbReference>
<dbReference type="AlphaFoldDB" id="A0A3G3JZM1"/>
<keyword evidence="2" id="KW-0732">Signal</keyword>
<dbReference type="KEGG" id="coh:EAV92_12520"/>